<evidence type="ECO:0000256" key="5">
    <source>
        <dbReference type="PROSITE-ProRule" id="PRU10007"/>
    </source>
</evidence>
<dbReference type="Gene3D" id="3.40.309.10">
    <property type="entry name" value="Aldehyde Dehydrogenase, Chain A, domain 2"/>
    <property type="match status" value="1"/>
</dbReference>
<evidence type="ECO:0000313" key="8">
    <source>
        <dbReference type="EMBL" id="MBR7824843.1"/>
    </source>
</evidence>
<comment type="caution">
    <text evidence="8">The sequence shown here is derived from an EMBL/GenBank/DDBJ whole genome shotgun (WGS) entry which is preliminary data.</text>
</comment>
<proteinExistence type="inferred from homology"/>
<dbReference type="PANTHER" id="PTHR43860:SF2">
    <property type="entry name" value="BETAINE ALDEHYDE DEHYDROGENASE-RELATED"/>
    <property type="match status" value="1"/>
</dbReference>
<dbReference type="InterPro" id="IPR016161">
    <property type="entry name" value="Ald_DH/histidinol_DH"/>
</dbReference>
<dbReference type="FunFam" id="3.40.309.10:FF:000012">
    <property type="entry name" value="Betaine aldehyde dehydrogenase"/>
    <property type="match status" value="1"/>
</dbReference>
<dbReference type="Proteomes" id="UP000676325">
    <property type="component" value="Unassembled WGS sequence"/>
</dbReference>
<sequence>MLSAIPLRDKETVSDCATIEEVGPTVRSDSLFIDGTWRPSAAGATRSILDPCDGTVIAQVAEADAADVGAAVAAAKAAFRSGEWSGLPSSRRIAVLNAVADALQTHRDDIARLETRDTGKTLAESEYDVDDSTAVYRYYAALAAQDSGRVVDAGRADVDSRVVHEPVGVCGLITPWNYPLLQISWKIAPALAAGNTLVAKPSELTPLTTIRLFELLEIALLEAGAPSGVANLVLGAGAAGAALAAHPDVDLVSFTGGAASGKSVMRAAASTVKRVALELGGKNPNIVFDDADFDTAVDFALTAAFLHSGQVCSAGSRLLLHRSLHQPFVAELVRRAELIRVGRGLDKDSETGALISAAHREKVVRYISGALQQGAKLRCGGTRPTEPALKPGFFLRPAVLDDCTAGMTIVREEVFGPVLTVETFETEDEAVELANDTPYGLAGAVWTANEARAARVAARLRLGTVWINDYHPYVPQAEWGGYKQSGTGRELGPAGLREYQETKHIWRTLDPKPQRWFSG</sequence>
<dbReference type="PANTHER" id="PTHR43860">
    <property type="entry name" value="BETAINE ALDEHYDE DEHYDROGENASE"/>
    <property type="match status" value="1"/>
</dbReference>
<dbReference type="InterPro" id="IPR016163">
    <property type="entry name" value="Ald_DH_C"/>
</dbReference>
<keyword evidence="9" id="KW-1185">Reference proteome</keyword>
<gene>
    <name evidence="8" type="ORF">KDK95_00880</name>
</gene>
<evidence type="ECO:0000313" key="9">
    <source>
        <dbReference type="Proteomes" id="UP000676325"/>
    </source>
</evidence>
<dbReference type="Gene3D" id="3.40.605.10">
    <property type="entry name" value="Aldehyde Dehydrogenase, Chain A, domain 1"/>
    <property type="match status" value="1"/>
</dbReference>
<dbReference type="Pfam" id="PF00171">
    <property type="entry name" value="Aldedh"/>
    <property type="match status" value="1"/>
</dbReference>
<comment type="similarity">
    <text evidence="1 6">Belongs to the aldehyde dehydrogenase family.</text>
</comment>
<dbReference type="PROSITE" id="PS00687">
    <property type="entry name" value="ALDEHYDE_DEHYDR_GLU"/>
    <property type="match status" value="1"/>
</dbReference>
<reference evidence="8" key="1">
    <citation type="submission" date="2021-04" db="EMBL/GenBank/DDBJ databases">
        <title>Genome based classification of Actinospica acidithermotolerans sp. nov., an actinobacterium isolated from an Indonesian hot spring.</title>
        <authorList>
            <person name="Kusuma A.B."/>
            <person name="Putra K.E."/>
            <person name="Nafisah S."/>
            <person name="Loh J."/>
            <person name="Nouioui I."/>
            <person name="Goodfellow M."/>
        </authorList>
    </citation>
    <scope>NUCLEOTIDE SEQUENCE</scope>
    <source>
        <strain evidence="8">MGRD01-02</strain>
    </source>
</reference>
<feature type="domain" description="Aldehyde dehydrogenase" evidence="7">
    <location>
        <begin position="37"/>
        <end position="505"/>
    </location>
</feature>
<evidence type="ECO:0000256" key="3">
    <source>
        <dbReference type="ARBA" id="ARBA00023027"/>
    </source>
</evidence>
<evidence type="ECO:0000256" key="2">
    <source>
        <dbReference type="ARBA" id="ARBA00023002"/>
    </source>
</evidence>
<keyword evidence="3" id="KW-0520">NAD</keyword>
<dbReference type="SUPFAM" id="SSF53720">
    <property type="entry name" value="ALDH-like"/>
    <property type="match status" value="1"/>
</dbReference>
<feature type="active site" evidence="5">
    <location>
        <position position="278"/>
    </location>
</feature>
<evidence type="ECO:0000259" key="7">
    <source>
        <dbReference type="Pfam" id="PF00171"/>
    </source>
</evidence>
<protein>
    <submittedName>
        <fullName evidence="8">Aldehyde dehydrogenase family protein</fullName>
    </submittedName>
</protein>
<keyword evidence="2 6" id="KW-0560">Oxidoreductase</keyword>
<dbReference type="InterPro" id="IPR029510">
    <property type="entry name" value="Ald_DH_CS_GLU"/>
</dbReference>
<evidence type="ECO:0000256" key="1">
    <source>
        <dbReference type="ARBA" id="ARBA00009986"/>
    </source>
</evidence>
<accession>A0A941E6J1</accession>
<dbReference type="InterPro" id="IPR015590">
    <property type="entry name" value="Aldehyde_DH_dom"/>
</dbReference>
<dbReference type="GO" id="GO:0016620">
    <property type="term" value="F:oxidoreductase activity, acting on the aldehyde or oxo group of donors, NAD or NADP as acceptor"/>
    <property type="evidence" value="ECO:0007669"/>
    <property type="project" value="InterPro"/>
</dbReference>
<comment type="pathway">
    <text evidence="4">Amine and polyamine biosynthesis; betaine biosynthesis via choline pathway; betaine from betaine aldehyde: step 1/1.</text>
</comment>
<dbReference type="PROSITE" id="PS00070">
    <property type="entry name" value="ALDEHYDE_DEHYDR_CYS"/>
    <property type="match status" value="1"/>
</dbReference>
<dbReference type="FunFam" id="3.40.605.10:FF:000007">
    <property type="entry name" value="NAD/NADP-dependent betaine aldehyde dehydrogenase"/>
    <property type="match status" value="1"/>
</dbReference>
<name>A0A941E6J1_9ACTN</name>
<evidence type="ECO:0000256" key="6">
    <source>
        <dbReference type="RuleBase" id="RU003345"/>
    </source>
</evidence>
<organism evidence="8 9">
    <name type="scientific">Actinospica acidithermotolerans</name>
    <dbReference type="NCBI Taxonomy" id="2828514"/>
    <lineage>
        <taxon>Bacteria</taxon>
        <taxon>Bacillati</taxon>
        <taxon>Actinomycetota</taxon>
        <taxon>Actinomycetes</taxon>
        <taxon>Catenulisporales</taxon>
        <taxon>Actinospicaceae</taxon>
        <taxon>Actinospica</taxon>
    </lineage>
</organism>
<dbReference type="InterPro" id="IPR016160">
    <property type="entry name" value="Ald_DH_CS_CYS"/>
</dbReference>
<dbReference type="EMBL" id="JAGSOH010000002">
    <property type="protein sequence ID" value="MBR7824843.1"/>
    <property type="molecule type" value="Genomic_DNA"/>
</dbReference>
<dbReference type="AlphaFoldDB" id="A0A941E6J1"/>
<evidence type="ECO:0000256" key="4">
    <source>
        <dbReference type="ARBA" id="ARBA00037921"/>
    </source>
</evidence>
<dbReference type="InterPro" id="IPR016162">
    <property type="entry name" value="Ald_DH_N"/>
</dbReference>